<keyword evidence="4" id="KW-1185">Reference proteome</keyword>
<evidence type="ECO:0000256" key="1">
    <source>
        <dbReference type="SAM" id="MobiDB-lite"/>
    </source>
</evidence>
<dbReference type="EMBL" id="JBBWRZ010000008">
    <property type="protein sequence ID" value="KAK8230322.1"/>
    <property type="molecule type" value="Genomic_DNA"/>
</dbReference>
<gene>
    <name evidence="3" type="ORF">HDK90DRAFT_512483</name>
</gene>
<feature type="transmembrane region" description="Helical" evidence="2">
    <location>
        <begin position="587"/>
        <end position="614"/>
    </location>
</feature>
<feature type="transmembrane region" description="Helical" evidence="2">
    <location>
        <begin position="55"/>
        <end position="75"/>
    </location>
</feature>
<feature type="region of interest" description="Disordered" evidence="1">
    <location>
        <begin position="662"/>
        <end position="690"/>
    </location>
</feature>
<comment type="caution">
    <text evidence="3">The sequence shown here is derived from an EMBL/GenBank/DDBJ whole genome shotgun (WGS) entry which is preliminary data.</text>
</comment>
<keyword evidence="2" id="KW-0812">Transmembrane</keyword>
<dbReference type="Proteomes" id="UP001492380">
    <property type="component" value="Unassembled WGS sequence"/>
</dbReference>
<accession>A0ABR1YHP6</accession>
<sequence>MSTSKPDPEKYAAPSSMLLDEETLKRSEDDARRLSRSWADSFLGHKKHHTKRWKILTVLVALSGLLVFPVLGVWFKYGFKLAYNGDYSAANSTVTGQVLGGSFSQSEAKAVDIAFSALVAPMMMAGLNYVWFTSARVSVVNELDSGRRGVPLASLVGASISSGGSYDPWLIWTLLQGRTWRLLMFGTLVLFSAIAKSAWTNVIAYAAVPVILTKENAVSLRLLSDEHLNEVSYAPGSNAINLDSFSMKKQSDLASQITGLFTGLNFLAASTTLPAQLWHDGPYDEMGYSRPNATRSSMSLADPSINHLIGVPAIFITVQCLTTQPNMITVSQMGTETTVISAFYEDAEFQAYYPGGIGEIQTSMNDVYQYAGFNLNNTEVFLGYLTSFNLSGGSIPTPYGIIEPQAQNMTPSGFSGTKEVMSYWGIRCSLFRRESVLNLTLYDSLWQVDSSGWNFTEQKQIPSLLSQWQTNLNYRAPGSTLPGIGPALARTAGVTNCSVSETELVTCDNGTDFVQLANNFLYASGEVERIVHEVTLSGEKSIDFPYDHYTLIPMRTYYDPADSPESMPSKWYNSSALVNTDVYKITYVPAVLFIGLSACLIAALLTTSMALYTARTWSAKTFRQMDPLRLVVDCGEGLQEDIRAMGVLQSLPNASLSKWAAARMKPEARNPDSDTPEARGTIGPSRRDAD</sequence>
<organism evidence="3 4">
    <name type="scientific">Phyllosticta capitalensis</name>
    <dbReference type="NCBI Taxonomy" id="121624"/>
    <lineage>
        <taxon>Eukaryota</taxon>
        <taxon>Fungi</taxon>
        <taxon>Dikarya</taxon>
        <taxon>Ascomycota</taxon>
        <taxon>Pezizomycotina</taxon>
        <taxon>Dothideomycetes</taxon>
        <taxon>Dothideomycetes incertae sedis</taxon>
        <taxon>Botryosphaeriales</taxon>
        <taxon>Phyllostictaceae</taxon>
        <taxon>Phyllosticta</taxon>
    </lineage>
</organism>
<evidence type="ECO:0000313" key="4">
    <source>
        <dbReference type="Proteomes" id="UP001492380"/>
    </source>
</evidence>
<evidence type="ECO:0000313" key="3">
    <source>
        <dbReference type="EMBL" id="KAK8230322.1"/>
    </source>
</evidence>
<keyword evidence="2" id="KW-0472">Membrane</keyword>
<feature type="transmembrane region" description="Helical" evidence="2">
    <location>
        <begin position="113"/>
        <end position="132"/>
    </location>
</feature>
<protein>
    <submittedName>
        <fullName evidence="3">Uncharacterized protein</fullName>
    </submittedName>
</protein>
<proteinExistence type="predicted"/>
<keyword evidence="2" id="KW-1133">Transmembrane helix</keyword>
<evidence type="ECO:0000256" key="2">
    <source>
        <dbReference type="SAM" id="Phobius"/>
    </source>
</evidence>
<feature type="transmembrane region" description="Helical" evidence="2">
    <location>
        <begin position="182"/>
        <end position="208"/>
    </location>
</feature>
<name>A0ABR1YHP6_9PEZI</name>
<reference evidence="3 4" key="1">
    <citation type="submission" date="2024-04" db="EMBL/GenBank/DDBJ databases">
        <title>Phyllosticta paracitricarpa is synonymous to the EU quarantine fungus P. citricarpa based on phylogenomic analyses.</title>
        <authorList>
            <consortium name="Lawrence Berkeley National Laboratory"/>
            <person name="Van Ingen-Buijs V.A."/>
            <person name="Van Westerhoven A.C."/>
            <person name="Haridas S."/>
            <person name="Skiadas P."/>
            <person name="Martin F."/>
            <person name="Groenewald J.Z."/>
            <person name="Crous P.W."/>
            <person name="Seidl M.F."/>
        </authorList>
    </citation>
    <scope>NUCLEOTIDE SEQUENCE [LARGE SCALE GENOMIC DNA]</scope>
    <source>
        <strain evidence="3 4">CBS 123374</strain>
    </source>
</reference>